<dbReference type="Proteomes" id="UP000828048">
    <property type="component" value="Chromosome 11"/>
</dbReference>
<comment type="caution">
    <text evidence="1">The sequence shown here is derived from an EMBL/GenBank/DDBJ whole genome shotgun (WGS) entry which is preliminary data.</text>
</comment>
<sequence length="250" mass="26692">MLRTDLGILSYITAVGLFSILVVVVCVICVGAENGGVGFHGNGKALLAIGGVPTSVSLYMLCFGGHSLIPTLYASMQNKGHFTKAMAVSFSFVTLVYLSIGLVGYLMYGSEVNPQITLNLPTTNVGSKIAIYATLVIPITKYALVITPVANALQIGPFLHKGRLLRIILLFSTAVIACLFPRFEIIMAVLGSIFVVLGSVVIPCCCYLKISGVSQKRRYEYWGIIVLIVLTSLTGAIGTYSSIVQLAQDM</sequence>
<reference evidence="1 2" key="1">
    <citation type="journal article" date="2021" name="Hortic Res">
        <title>High-quality reference genome and annotation aids understanding of berry development for evergreen blueberry (Vaccinium darrowii).</title>
        <authorList>
            <person name="Yu J."/>
            <person name="Hulse-Kemp A.M."/>
            <person name="Babiker E."/>
            <person name="Staton M."/>
        </authorList>
    </citation>
    <scope>NUCLEOTIDE SEQUENCE [LARGE SCALE GENOMIC DNA]</scope>
    <source>
        <strain evidence="2">cv. NJ 8807/NJ 8810</strain>
        <tissue evidence="1">Young leaf</tissue>
    </source>
</reference>
<keyword evidence="2" id="KW-1185">Reference proteome</keyword>
<organism evidence="1 2">
    <name type="scientific">Vaccinium darrowii</name>
    <dbReference type="NCBI Taxonomy" id="229202"/>
    <lineage>
        <taxon>Eukaryota</taxon>
        <taxon>Viridiplantae</taxon>
        <taxon>Streptophyta</taxon>
        <taxon>Embryophyta</taxon>
        <taxon>Tracheophyta</taxon>
        <taxon>Spermatophyta</taxon>
        <taxon>Magnoliopsida</taxon>
        <taxon>eudicotyledons</taxon>
        <taxon>Gunneridae</taxon>
        <taxon>Pentapetalae</taxon>
        <taxon>asterids</taxon>
        <taxon>Ericales</taxon>
        <taxon>Ericaceae</taxon>
        <taxon>Vaccinioideae</taxon>
        <taxon>Vaccinieae</taxon>
        <taxon>Vaccinium</taxon>
    </lineage>
</organism>
<dbReference type="EMBL" id="CM037161">
    <property type="protein sequence ID" value="KAH7854750.1"/>
    <property type="molecule type" value="Genomic_DNA"/>
</dbReference>
<protein>
    <submittedName>
        <fullName evidence="1">Uncharacterized protein</fullName>
    </submittedName>
</protein>
<evidence type="ECO:0000313" key="1">
    <source>
        <dbReference type="EMBL" id="KAH7854750.1"/>
    </source>
</evidence>
<accession>A0ACB7YML9</accession>
<name>A0ACB7YML9_9ERIC</name>
<evidence type="ECO:0000313" key="2">
    <source>
        <dbReference type="Proteomes" id="UP000828048"/>
    </source>
</evidence>
<proteinExistence type="predicted"/>
<gene>
    <name evidence="1" type="ORF">Vadar_017382</name>
</gene>